<feature type="compositionally biased region" description="Low complexity" evidence="1">
    <location>
        <begin position="398"/>
        <end position="413"/>
    </location>
</feature>
<dbReference type="InterPro" id="IPR052600">
    <property type="entry name" value="Nuc_rcpt_coact/corep"/>
</dbReference>
<dbReference type="STRING" id="28743.ENSCVAP00000030351"/>
<reference evidence="2" key="2">
    <citation type="submission" date="2025-09" db="UniProtKB">
        <authorList>
            <consortium name="Ensembl"/>
        </authorList>
    </citation>
    <scope>IDENTIFICATION</scope>
</reference>
<organism evidence="2 3">
    <name type="scientific">Cyprinodon variegatus</name>
    <name type="common">Sheepshead minnow</name>
    <dbReference type="NCBI Taxonomy" id="28743"/>
    <lineage>
        <taxon>Eukaryota</taxon>
        <taxon>Metazoa</taxon>
        <taxon>Chordata</taxon>
        <taxon>Craniata</taxon>
        <taxon>Vertebrata</taxon>
        <taxon>Euteleostomi</taxon>
        <taxon>Actinopterygii</taxon>
        <taxon>Neopterygii</taxon>
        <taxon>Teleostei</taxon>
        <taxon>Neoteleostei</taxon>
        <taxon>Acanthomorphata</taxon>
        <taxon>Ovalentaria</taxon>
        <taxon>Atherinomorphae</taxon>
        <taxon>Cyprinodontiformes</taxon>
        <taxon>Cyprinodontidae</taxon>
        <taxon>Cyprinodon</taxon>
    </lineage>
</organism>
<dbReference type="RefSeq" id="XP_015252885.1">
    <property type="nucleotide sequence ID" value="XM_015397399.1"/>
</dbReference>
<evidence type="ECO:0000313" key="3">
    <source>
        <dbReference type="Proteomes" id="UP000265020"/>
    </source>
</evidence>
<dbReference type="OrthoDB" id="10044938at2759"/>
<sequence length="425" mass="46663">MSTWAKPAAGVRRPSGNSNGSAQQLRLFRRSAPYPSREERTEELKDALDSYEELEQLQGYSTSVTYETYKPQPSVLNPPVKAEVVTPAERRKALYQKFYKQVQEARKPADCVVLSVTNKFLDYPKSLSLSLQERGLSVEMLYLQAESGLTRALQDVRADGSPLCILVEQKNVALTSCTVIIFSESLKIHRNMPKDQALDFVQAEYNRGLLKETSPRDPADIAAQASQLLDDFLDREKIARHTVPSETRHLLSLLAEGVHLYIEELETISEYIASRQEHLQALELDDEDDKGNMIPPGLGKPPPLLPTPPSSVQPQSSSGSHGNLSSSTSVGLLPTPGSFPKTKPPPLLSLHRSPPGMSRPPPSSLDPYGVPGLSRGPLLHHTPPLYSGHRAPPRARVTPSSSKSSRPPLLSTPVGPHSRLSGPRH</sequence>
<dbReference type="InterPro" id="IPR036621">
    <property type="entry name" value="Anticodon-bd_dom_sf"/>
</dbReference>
<feature type="compositionally biased region" description="Pro residues" evidence="1">
    <location>
        <begin position="298"/>
        <end position="311"/>
    </location>
</feature>
<dbReference type="SUPFAM" id="SSF52954">
    <property type="entry name" value="Class II aaRS ABD-related"/>
    <property type="match status" value="1"/>
</dbReference>
<dbReference type="Proteomes" id="UP000265020">
    <property type="component" value="Unassembled WGS sequence"/>
</dbReference>
<keyword evidence="3" id="KW-1185">Reference proteome</keyword>
<dbReference type="OMA" id="CILVEQK"/>
<feature type="region of interest" description="Disordered" evidence="1">
    <location>
        <begin position="286"/>
        <end position="425"/>
    </location>
</feature>
<dbReference type="GeneID" id="107099325"/>
<dbReference type="PANTHER" id="PTHR23295:SF5">
    <property type="entry name" value="SI:CH211-216L23.2"/>
    <property type="match status" value="1"/>
</dbReference>
<dbReference type="KEGG" id="cvg:107099325"/>
<dbReference type="Ensembl" id="ENSCVAT00000024176.1">
    <property type="protein sequence ID" value="ENSCVAP00000030351.1"/>
    <property type="gene ID" value="ENSCVAG00000018818.1"/>
</dbReference>
<feature type="compositionally biased region" description="Low complexity" evidence="1">
    <location>
        <begin position="312"/>
        <end position="331"/>
    </location>
</feature>
<dbReference type="PANTHER" id="PTHR23295">
    <property type="entry name" value="NUCLEAR RECEPTOR COACTIVATOR 5-RELATED"/>
    <property type="match status" value="1"/>
</dbReference>
<dbReference type="AlphaFoldDB" id="A0A3Q2EDH5"/>
<name>A0A3Q2EDH5_CYPVA</name>
<feature type="compositionally biased region" description="Polar residues" evidence="1">
    <location>
        <begin position="15"/>
        <end position="24"/>
    </location>
</feature>
<proteinExistence type="predicted"/>
<accession>A0A3Q2EDH5</accession>
<protein>
    <submittedName>
        <fullName evidence="2">Nuclear receptor coactivator 5-like</fullName>
    </submittedName>
</protein>
<reference evidence="2" key="1">
    <citation type="submission" date="2025-08" db="UniProtKB">
        <authorList>
            <consortium name="Ensembl"/>
        </authorList>
    </citation>
    <scope>IDENTIFICATION</scope>
</reference>
<evidence type="ECO:0000256" key="1">
    <source>
        <dbReference type="SAM" id="MobiDB-lite"/>
    </source>
</evidence>
<dbReference type="GeneTree" id="ENSGT00530000064134"/>
<evidence type="ECO:0000313" key="2">
    <source>
        <dbReference type="Ensembl" id="ENSCVAP00000030351.1"/>
    </source>
</evidence>
<feature type="region of interest" description="Disordered" evidence="1">
    <location>
        <begin position="1"/>
        <end position="43"/>
    </location>
</feature>
<dbReference type="Gene3D" id="3.40.50.800">
    <property type="entry name" value="Anticodon-binding domain"/>
    <property type="match status" value="1"/>
</dbReference>